<dbReference type="InParanoid" id="A0A218YWH4"/>
<dbReference type="OrthoDB" id="19619at2759"/>
<dbReference type="AlphaFoldDB" id="A0A218YWH4"/>
<dbReference type="Pfam" id="PF07961">
    <property type="entry name" value="MBA1"/>
    <property type="match status" value="1"/>
</dbReference>
<evidence type="ECO:0000256" key="3">
    <source>
        <dbReference type="ARBA" id="ARBA00023128"/>
    </source>
</evidence>
<evidence type="ECO:0000256" key="2">
    <source>
        <dbReference type="ARBA" id="ARBA00022946"/>
    </source>
</evidence>
<comment type="subcellular location">
    <subcellularLocation>
        <location evidence="1">Mitochondrion</location>
    </subcellularLocation>
</comment>
<dbReference type="PANTHER" id="PTHR28554:SF1">
    <property type="entry name" value="LARGE RIBOSOMAL SUBUNIT PROTEIN ML45"/>
    <property type="match status" value="1"/>
</dbReference>
<dbReference type="FunCoup" id="A0A218YWH4">
    <property type="interactions" value="47"/>
</dbReference>
<dbReference type="EMBL" id="MZNU01000336">
    <property type="protein sequence ID" value="OWP00147.1"/>
    <property type="molecule type" value="Genomic_DNA"/>
</dbReference>
<name>A0A218YWH4_9HELO</name>
<evidence type="ECO:0000256" key="1">
    <source>
        <dbReference type="ARBA" id="ARBA00004173"/>
    </source>
</evidence>
<comment type="caution">
    <text evidence="4">The sequence shown here is derived from an EMBL/GenBank/DDBJ whole genome shotgun (WGS) entry which is preliminary data.</text>
</comment>
<evidence type="ECO:0008006" key="6">
    <source>
        <dbReference type="Google" id="ProtNLM"/>
    </source>
</evidence>
<protein>
    <recommendedName>
        <fullName evidence="6">Tim44-like domain-containing protein</fullName>
    </recommendedName>
</protein>
<reference evidence="4 5" key="1">
    <citation type="submission" date="2017-04" db="EMBL/GenBank/DDBJ databases">
        <title>Draft genome sequence of Marssonina coronaria NL1: causal agent of apple blotch.</title>
        <authorList>
            <person name="Cheng Q."/>
        </authorList>
    </citation>
    <scope>NUCLEOTIDE SEQUENCE [LARGE SCALE GENOMIC DNA]</scope>
    <source>
        <strain evidence="4 5">NL1</strain>
    </source>
</reference>
<dbReference type="GO" id="GO:0005743">
    <property type="term" value="C:mitochondrial inner membrane"/>
    <property type="evidence" value="ECO:0007669"/>
    <property type="project" value="InterPro"/>
</dbReference>
<evidence type="ECO:0000313" key="4">
    <source>
        <dbReference type="EMBL" id="OWP00147.1"/>
    </source>
</evidence>
<keyword evidence="2" id="KW-0809">Transit peptide</keyword>
<dbReference type="Proteomes" id="UP000242519">
    <property type="component" value="Unassembled WGS sequence"/>
</dbReference>
<dbReference type="GO" id="GO:0032979">
    <property type="term" value="P:protein insertion into mitochondrial inner membrane from matrix"/>
    <property type="evidence" value="ECO:0007669"/>
    <property type="project" value="InterPro"/>
</dbReference>
<dbReference type="Gene3D" id="3.10.450.240">
    <property type="match status" value="1"/>
</dbReference>
<proteinExistence type="predicted"/>
<dbReference type="InterPro" id="IPR024621">
    <property type="entry name" value="Mba1"/>
</dbReference>
<gene>
    <name evidence="4" type="ORF">B2J93_8718</name>
</gene>
<evidence type="ECO:0000313" key="5">
    <source>
        <dbReference type="Proteomes" id="UP000242519"/>
    </source>
</evidence>
<dbReference type="STRING" id="503106.A0A218YWH4"/>
<sequence length="290" mass="33031">MAHLNSLRRPLLAALRSPLSPPRHSSARRCFSQSLGCRALDKTAQAEQIRSRQSPDRSLRLAAKSLQMAQSRTATDIGLIPETFIKPTGPNLPSFFREPRATARMLWTLVRRRVRDQVSLFALYVSSPRDGKRFWQRRVKLSRSRIVPTAVALHQRMYRGLAEGNMSDLAKICSDGILHKFQTKIDNRERGEKMQWELVRYHQKPKMVSHRGAKFPTAGQAIRQAVVRISSRQKVTKLRQGKGGAMIPVPGSGKEKDVVEYLVVQRITRDWTEGSWQVWGTTSETPLEQI</sequence>
<dbReference type="InterPro" id="IPR051975">
    <property type="entry name" value="mtLSU_mL45"/>
</dbReference>
<keyword evidence="5" id="KW-1185">Reference proteome</keyword>
<accession>A0A218YWH4</accession>
<keyword evidence="3" id="KW-0496">Mitochondrion</keyword>
<organism evidence="4 5">
    <name type="scientific">Diplocarpon coronariae</name>
    <dbReference type="NCBI Taxonomy" id="2795749"/>
    <lineage>
        <taxon>Eukaryota</taxon>
        <taxon>Fungi</taxon>
        <taxon>Dikarya</taxon>
        <taxon>Ascomycota</taxon>
        <taxon>Pezizomycotina</taxon>
        <taxon>Leotiomycetes</taxon>
        <taxon>Helotiales</taxon>
        <taxon>Drepanopezizaceae</taxon>
        <taxon>Diplocarpon</taxon>
    </lineage>
</organism>
<dbReference type="PANTHER" id="PTHR28554">
    <property type="entry name" value="39S RIBOSOMAL PROTEIN L45, MITOCHONDRIAL"/>
    <property type="match status" value="1"/>
</dbReference>